<dbReference type="InterPro" id="IPR016161">
    <property type="entry name" value="Ald_DH/histidinol_DH"/>
</dbReference>
<evidence type="ECO:0000313" key="3">
    <source>
        <dbReference type="EMBL" id="KAB2584137.1"/>
    </source>
</evidence>
<dbReference type="Pfam" id="PF00171">
    <property type="entry name" value="Aldedh"/>
    <property type="match status" value="1"/>
</dbReference>
<dbReference type="InterPro" id="IPR050740">
    <property type="entry name" value="Aldehyde_DH_Superfamily"/>
</dbReference>
<sequence>MTLISGTDPRTGESLPPVSEVTTSIEVDEIACAAGIAAESLSALDRNARANLLEAIATSVEKHRTELVSTAAQETGFASAKLEGELTRAAFQFRFFAEVLREGSYIEATIDHAGDTPMGPRPDLRRILIPLGAVAVFGASNFPFAFSVLGGDTASALAAGNPVVVKAHSSHPATSLQSHRVIVEALDGIGAPAGTIGIVYGTQAGADLVAHPAIKAVGFTGSLSGGQALIDIIATRDEPIPFYGELSSLNPVVVTPAAAKERSVAIGTALVASFTIGSGQLYTKPGFILIPEGDDGDKLLEAARSALQTTESHILLNDRIYSTYIRETEKLSTVDVFHVSKAPQYCGQGFAVTPILFEASIDELNLSLIEEVFGPVVIVARYAPENLESVFAYVLSSFPASLTATLHTSDGEEAVETTLSNLATARAGRIVFNGFPTGVAVSWAQTHGGPWPASNSTHSSVGATAIRRFVRPITFQNAPQHILPVELRDNYTSIPRRIDGVLQISC</sequence>
<dbReference type="InterPro" id="IPR044151">
    <property type="entry name" value="ALDH_KGSADH"/>
</dbReference>
<comment type="caution">
    <text evidence="3">The sequence shown here is derived from an EMBL/GenBank/DDBJ whole genome shotgun (WGS) entry which is preliminary data.</text>
</comment>
<name>A0A5N5E1S1_RHOER</name>
<organism evidence="3 4">
    <name type="scientific">Rhodococcus erythropolis</name>
    <name type="common">Arthrobacter picolinophilus</name>
    <dbReference type="NCBI Taxonomy" id="1833"/>
    <lineage>
        <taxon>Bacteria</taxon>
        <taxon>Bacillati</taxon>
        <taxon>Actinomycetota</taxon>
        <taxon>Actinomycetes</taxon>
        <taxon>Mycobacteriales</taxon>
        <taxon>Nocardiaceae</taxon>
        <taxon>Rhodococcus</taxon>
        <taxon>Rhodococcus erythropolis group</taxon>
    </lineage>
</organism>
<dbReference type="InterPro" id="IPR016163">
    <property type="entry name" value="Ald_DH_C"/>
</dbReference>
<dbReference type="Proteomes" id="UP000325576">
    <property type="component" value="Unassembled WGS sequence"/>
</dbReference>
<dbReference type="InterPro" id="IPR016162">
    <property type="entry name" value="Ald_DH_N"/>
</dbReference>
<reference evidence="3 4" key="1">
    <citation type="journal article" date="2017" name="Poromechanics V (2013)">
        <title>Genomic Characterization of the Arsenic-Tolerant Actinobacterium, &lt;i&gt;Rhodococcus erythropolis&lt;/i&gt; S43.</title>
        <authorList>
            <person name="Retamal-Morales G."/>
            <person name="Mehnert M."/>
            <person name="Schwabe R."/>
            <person name="Tischler D."/>
            <person name="Schloemann M."/>
            <person name="Levican G.J."/>
        </authorList>
    </citation>
    <scope>NUCLEOTIDE SEQUENCE [LARGE SCALE GENOMIC DNA]</scope>
    <source>
        <strain evidence="3 4">S43</strain>
    </source>
</reference>
<accession>A0A5N5E1S1</accession>
<dbReference type="Gene3D" id="3.40.309.10">
    <property type="entry name" value="Aldehyde Dehydrogenase, Chain A, domain 2"/>
    <property type="match status" value="1"/>
</dbReference>
<dbReference type="AlphaFoldDB" id="A0A5N5E1S1"/>
<feature type="domain" description="Aldehyde dehydrogenase" evidence="2">
    <location>
        <begin position="7"/>
        <end position="449"/>
    </location>
</feature>
<dbReference type="GO" id="GO:0016620">
    <property type="term" value="F:oxidoreductase activity, acting on the aldehyde or oxo group of donors, NAD or NADP as acceptor"/>
    <property type="evidence" value="ECO:0007669"/>
    <property type="project" value="InterPro"/>
</dbReference>
<dbReference type="InterPro" id="IPR015590">
    <property type="entry name" value="Aldehyde_DH_dom"/>
</dbReference>
<evidence type="ECO:0000259" key="2">
    <source>
        <dbReference type="Pfam" id="PF00171"/>
    </source>
</evidence>
<dbReference type="PANTHER" id="PTHR43353:SF3">
    <property type="entry name" value="ALDEHYDE DEHYDROGENASE-RELATED"/>
    <property type="match status" value="1"/>
</dbReference>
<protein>
    <submittedName>
        <fullName evidence="3">Aldehyde dehydrogenase (NADP(+))</fullName>
    </submittedName>
</protein>
<dbReference type="Gene3D" id="3.40.605.10">
    <property type="entry name" value="Aldehyde Dehydrogenase, Chain A, domain 1"/>
    <property type="match status" value="1"/>
</dbReference>
<dbReference type="CDD" id="cd07129">
    <property type="entry name" value="ALDH_KGSADH"/>
    <property type="match status" value="1"/>
</dbReference>
<dbReference type="PANTHER" id="PTHR43353">
    <property type="entry name" value="SUCCINATE-SEMIALDEHYDE DEHYDROGENASE, MITOCHONDRIAL"/>
    <property type="match status" value="1"/>
</dbReference>
<dbReference type="SUPFAM" id="SSF53720">
    <property type="entry name" value="ALDH-like"/>
    <property type="match status" value="1"/>
</dbReference>
<evidence type="ECO:0000313" key="4">
    <source>
        <dbReference type="Proteomes" id="UP000325576"/>
    </source>
</evidence>
<evidence type="ECO:0000256" key="1">
    <source>
        <dbReference type="ARBA" id="ARBA00023002"/>
    </source>
</evidence>
<gene>
    <name evidence="3" type="ORF">BS297_17080</name>
</gene>
<keyword evidence="1" id="KW-0560">Oxidoreductase</keyword>
<dbReference type="EMBL" id="MRBO01000469">
    <property type="protein sequence ID" value="KAB2584137.1"/>
    <property type="molecule type" value="Genomic_DNA"/>
</dbReference>
<proteinExistence type="predicted"/>